<sequence length="734" mass="78851">MFLRRPRRRRRGAEARPADRRGVGQTVKGVVKADSPLFRQYRAVKEQHPDKLLFFRMGDFYELFYDDARQASALLGLTLTRRRTADADIPMAGVPVASCANHIARLARMGETVALCDQVAPAAAGSGLMERKVTQIVTPGTLVEAEFLEERQACVIMAVAPERGRAGYAWLDLARGELRAGEADAAALEALYARLAPAELLAPEGFVYEGRQSLALRQLPPWEFSATSRPRALRERFGVADLRGFGLEDVPLAAAAAAVLLDYAESVQCQALDHVWKIGRDRPEASIAMDAAARRSLEIAAPLVEGGPTLLGAVDRCKTGMGARLLARLLRDPPRDHGALRQRMAASQALAPNLAELRGWLEGRCDLERVATRVALGRARPAELAAVRSLLADLPALRDVLPAADAGFAAAIAADYAEPLELLAERLAAEPRPGAAVAPGCSERLDRLRAIQQDAAGLAAGIEEEERERGATGFKLGHSRAHGYFFECHRSKAAAMPPHFERIQATKNAERFVTPELRRLHAEAVGAQEEGAELEKQLYAALQADLAGHGRLLRALADALASLDVALNMALLAAERGWTWPRLRDEPGVVIEGGRHAVIEGAVEYFVDNDTPDARAELITGPNMGGKSTYMRQVALIVLLAHAGAPVPAQAAAVGPVDAIMTRIGASDDLAGGRSTFMIEMAEVASILRQAGPQTLVILDELGRGTSVADGLALAWAALRALLERNRALVLLAT</sequence>
<dbReference type="Pfam" id="PF00488">
    <property type="entry name" value="MutS_V"/>
    <property type="match status" value="1"/>
</dbReference>
<evidence type="ECO:0000256" key="7">
    <source>
        <dbReference type="ARBA" id="ARBA00023204"/>
    </source>
</evidence>
<keyword evidence="4 10" id="KW-0227">DNA damage</keyword>
<feature type="compositionally biased region" description="Basic and acidic residues" evidence="11">
    <location>
        <begin position="12"/>
        <end position="22"/>
    </location>
</feature>
<dbReference type="Gene3D" id="3.40.50.300">
    <property type="entry name" value="P-loop containing nucleotide triphosphate hydrolases"/>
    <property type="match status" value="1"/>
</dbReference>
<dbReference type="InterPro" id="IPR000432">
    <property type="entry name" value="DNA_mismatch_repair_MutS_C"/>
</dbReference>
<evidence type="ECO:0000256" key="3">
    <source>
        <dbReference type="ARBA" id="ARBA00022741"/>
    </source>
</evidence>
<dbReference type="InterPro" id="IPR045076">
    <property type="entry name" value="MutS"/>
</dbReference>
<dbReference type="GO" id="GO:0140664">
    <property type="term" value="F:ATP-dependent DNA damage sensor activity"/>
    <property type="evidence" value="ECO:0007669"/>
    <property type="project" value="InterPro"/>
</dbReference>
<dbReference type="GO" id="GO:0005524">
    <property type="term" value="F:ATP binding"/>
    <property type="evidence" value="ECO:0007669"/>
    <property type="project" value="UniProtKB-UniRule"/>
</dbReference>
<organism evidence="13 14">
    <name type="scientific">Candidatus Amphirhobacter heronislandensis</name>
    <dbReference type="NCBI Taxonomy" id="1732024"/>
    <lineage>
        <taxon>Bacteria</taxon>
        <taxon>Pseudomonadati</taxon>
        <taxon>Pseudomonadota</taxon>
        <taxon>Gammaproteobacteria</taxon>
        <taxon>Candidatus Tethybacterales</taxon>
        <taxon>Candidatus Tethybacteraceae</taxon>
        <taxon>Candidatus Amphirhobacter</taxon>
    </lineage>
</organism>
<dbReference type="SUPFAM" id="SSF53150">
    <property type="entry name" value="DNA repair protein MutS, domain II"/>
    <property type="match status" value="1"/>
</dbReference>
<accession>A0A930UHJ5</accession>
<dbReference type="InterPro" id="IPR005748">
    <property type="entry name" value="DNA_mismatch_repair_MutS"/>
</dbReference>
<dbReference type="PANTHER" id="PTHR11361:SF34">
    <property type="entry name" value="DNA MISMATCH REPAIR PROTEIN MSH1, MITOCHONDRIAL"/>
    <property type="match status" value="1"/>
</dbReference>
<evidence type="ECO:0000256" key="10">
    <source>
        <dbReference type="RuleBase" id="RU003756"/>
    </source>
</evidence>
<comment type="caution">
    <text evidence="13">The sequence shown here is derived from an EMBL/GenBank/DDBJ whole genome shotgun (WGS) entry which is preliminary data.</text>
</comment>
<evidence type="ECO:0000256" key="4">
    <source>
        <dbReference type="ARBA" id="ARBA00022763"/>
    </source>
</evidence>
<dbReference type="Proteomes" id="UP000604381">
    <property type="component" value="Unassembled WGS sequence"/>
</dbReference>
<keyword evidence="5" id="KW-0067">ATP-binding</keyword>
<dbReference type="SMART" id="SM00534">
    <property type="entry name" value="MUTSac"/>
    <property type="match status" value="1"/>
</dbReference>
<dbReference type="SUPFAM" id="SSF52540">
    <property type="entry name" value="P-loop containing nucleoside triphosphate hydrolases"/>
    <property type="match status" value="1"/>
</dbReference>
<dbReference type="InterPro" id="IPR017261">
    <property type="entry name" value="DNA_mismatch_repair_MutS/MSH"/>
</dbReference>
<dbReference type="Gene3D" id="3.40.1170.10">
    <property type="entry name" value="DNA repair protein MutS, domain I"/>
    <property type="match status" value="1"/>
</dbReference>
<keyword evidence="7 10" id="KW-0234">DNA repair</keyword>
<reference evidence="13" key="1">
    <citation type="submission" date="2020-10" db="EMBL/GenBank/DDBJ databases">
        <title>An improved Amphimedon queenslandica hologenome assembly reveals how three proteobacterial symbionts can extend the metabolic phenotypic of their marine sponge host.</title>
        <authorList>
            <person name="Degnan B."/>
            <person name="Degnan S."/>
            <person name="Xiang X."/>
        </authorList>
    </citation>
    <scope>NUCLEOTIDE SEQUENCE</scope>
    <source>
        <strain evidence="13">AqS2</strain>
    </source>
</reference>
<dbReference type="SUPFAM" id="SSF48334">
    <property type="entry name" value="DNA repair protein MutS, domain III"/>
    <property type="match status" value="1"/>
</dbReference>
<evidence type="ECO:0000313" key="14">
    <source>
        <dbReference type="Proteomes" id="UP000604381"/>
    </source>
</evidence>
<evidence type="ECO:0000256" key="1">
    <source>
        <dbReference type="ARBA" id="ARBA00006271"/>
    </source>
</evidence>
<dbReference type="GO" id="GO:0006298">
    <property type="term" value="P:mismatch repair"/>
    <property type="evidence" value="ECO:0007669"/>
    <property type="project" value="UniProtKB-UniRule"/>
</dbReference>
<dbReference type="NCBIfam" id="TIGR01070">
    <property type="entry name" value="mutS1"/>
    <property type="match status" value="1"/>
</dbReference>
<evidence type="ECO:0000256" key="2">
    <source>
        <dbReference type="ARBA" id="ARBA00021982"/>
    </source>
</evidence>
<keyword evidence="6 10" id="KW-0238">DNA-binding</keyword>
<dbReference type="Gene3D" id="1.10.1420.10">
    <property type="match status" value="2"/>
</dbReference>
<dbReference type="Gene3D" id="3.30.420.110">
    <property type="entry name" value="MutS, connector domain"/>
    <property type="match status" value="1"/>
</dbReference>
<dbReference type="InterPro" id="IPR036678">
    <property type="entry name" value="MutS_con_dom_sf"/>
</dbReference>
<dbReference type="Pfam" id="PF05192">
    <property type="entry name" value="MutS_III"/>
    <property type="match status" value="1"/>
</dbReference>
<name>A0A930UHJ5_9GAMM</name>
<dbReference type="InterPro" id="IPR027417">
    <property type="entry name" value="P-loop_NTPase"/>
</dbReference>
<evidence type="ECO:0000256" key="6">
    <source>
        <dbReference type="ARBA" id="ARBA00023125"/>
    </source>
</evidence>
<comment type="function">
    <text evidence="8">This protein is involved in the repair of mismatches in DNA. It is possible that it carries out the mismatch recognition step. This protein has a weak ATPase activity.</text>
</comment>
<feature type="compositionally biased region" description="Basic residues" evidence="11">
    <location>
        <begin position="1"/>
        <end position="11"/>
    </location>
</feature>
<evidence type="ECO:0000256" key="9">
    <source>
        <dbReference type="NCBIfam" id="TIGR01070"/>
    </source>
</evidence>
<dbReference type="PANTHER" id="PTHR11361">
    <property type="entry name" value="DNA MISMATCH REPAIR PROTEIN MUTS FAMILY MEMBER"/>
    <property type="match status" value="1"/>
</dbReference>
<dbReference type="InterPro" id="IPR036187">
    <property type="entry name" value="DNA_mismatch_repair_MutS_sf"/>
</dbReference>
<dbReference type="GO" id="GO:0030983">
    <property type="term" value="F:mismatched DNA binding"/>
    <property type="evidence" value="ECO:0007669"/>
    <property type="project" value="InterPro"/>
</dbReference>
<dbReference type="InterPro" id="IPR007860">
    <property type="entry name" value="DNA_mmatch_repair_MutS_con_dom"/>
</dbReference>
<evidence type="ECO:0000259" key="12">
    <source>
        <dbReference type="PROSITE" id="PS00486"/>
    </source>
</evidence>
<dbReference type="InterPro" id="IPR007861">
    <property type="entry name" value="DNA_mismatch_repair_MutS_clamp"/>
</dbReference>
<dbReference type="InterPro" id="IPR007696">
    <property type="entry name" value="DNA_mismatch_repair_MutS_core"/>
</dbReference>
<dbReference type="PIRSF" id="PIRSF037677">
    <property type="entry name" value="DNA_mis_repair_Msh6"/>
    <property type="match status" value="1"/>
</dbReference>
<dbReference type="NCBIfam" id="NF003810">
    <property type="entry name" value="PRK05399.1"/>
    <property type="match status" value="1"/>
</dbReference>
<dbReference type="AlphaFoldDB" id="A0A930UHJ5"/>
<dbReference type="InterPro" id="IPR016151">
    <property type="entry name" value="DNA_mismatch_repair_MutS_N"/>
</dbReference>
<dbReference type="Pfam" id="PF05188">
    <property type="entry name" value="MutS_II"/>
    <property type="match status" value="1"/>
</dbReference>
<evidence type="ECO:0000256" key="11">
    <source>
        <dbReference type="SAM" id="MobiDB-lite"/>
    </source>
</evidence>
<evidence type="ECO:0000256" key="5">
    <source>
        <dbReference type="ARBA" id="ARBA00022840"/>
    </source>
</evidence>
<protein>
    <recommendedName>
        <fullName evidence="2 9">DNA mismatch repair protein MutS</fullName>
    </recommendedName>
</protein>
<feature type="non-terminal residue" evidence="13">
    <location>
        <position position="734"/>
    </location>
</feature>
<evidence type="ECO:0000313" key="13">
    <source>
        <dbReference type="EMBL" id="MBF2735231.1"/>
    </source>
</evidence>
<dbReference type="GO" id="GO:0005829">
    <property type="term" value="C:cytosol"/>
    <property type="evidence" value="ECO:0007669"/>
    <property type="project" value="TreeGrafter"/>
</dbReference>
<dbReference type="Pfam" id="PF05190">
    <property type="entry name" value="MutS_IV"/>
    <property type="match status" value="1"/>
</dbReference>
<keyword evidence="14" id="KW-1185">Reference proteome</keyword>
<dbReference type="SUPFAM" id="SSF55271">
    <property type="entry name" value="DNA repair protein MutS, domain I"/>
    <property type="match status" value="1"/>
</dbReference>
<feature type="region of interest" description="Disordered" evidence="11">
    <location>
        <begin position="1"/>
        <end position="23"/>
    </location>
</feature>
<dbReference type="Pfam" id="PF01624">
    <property type="entry name" value="MutS_I"/>
    <property type="match status" value="1"/>
</dbReference>
<dbReference type="PROSITE" id="PS00486">
    <property type="entry name" value="DNA_MISMATCH_REPAIR_2"/>
    <property type="match status" value="1"/>
</dbReference>
<evidence type="ECO:0000256" key="8">
    <source>
        <dbReference type="ARBA" id="ARBA00024647"/>
    </source>
</evidence>
<keyword evidence="3 10" id="KW-0547">Nucleotide-binding</keyword>
<comment type="similarity">
    <text evidence="1 10">Belongs to the DNA mismatch repair MutS family.</text>
</comment>
<dbReference type="EMBL" id="JADHEI010000033">
    <property type="protein sequence ID" value="MBF2735231.1"/>
    <property type="molecule type" value="Genomic_DNA"/>
</dbReference>
<dbReference type="SMART" id="SM00533">
    <property type="entry name" value="MUTSd"/>
    <property type="match status" value="1"/>
</dbReference>
<proteinExistence type="inferred from homology"/>
<dbReference type="InterPro" id="IPR007695">
    <property type="entry name" value="DNA_mismatch_repair_MutS-lik_N"/>
</dbReference>
<feature type="domain" description="DNA mismatch repair proteins mutS family" evidence="12">
    <location>
        <begin position="695"/>
        <end position="711"/>
    </location>
</feature>
<gene>
    <name evidence="13" type="primary">mutS</name>
    <name evidence="13" type="ORF">ISN26_03990</name>
</gene>